<gene>
    <name evidence="9" type="primary">glgC</name>
    <name evidence="12" type="ORF">CGS58_10620</name>
</gene>
<evidence type="ECO:0000256" key="8">
    <source>
        <dbReference type="ARBA" id="ARBA00023277"/>
    </source>
</evidence>
<dbReference type="InterPro" id="IPR023049">
    <property type="entry name" value="GlgC_bac"/>
</dbReference>
<dbReference type="RefSeq" id="WP_055187665.1">
    <property type="nucleotide sequence ID" value="NZ_NMTY01000024.1"/>
</dbReference>
<dbReference type="SUPFAM" id="SSF51161">
    <property type="entry name" value="Trimeric LpxA-like enzymes"/>
    <property type="match status" value="1"/>
</dbReference>
<dbReference type="PANTHER" id="PTHR43523:SF2">
    <property type="entry name" value="GLUCOSE-1-PHOSPHATE ADENYLYLTRANSFERASE"/>
    <property type="match status" value="1"/>
</dbReference>
<evidence type="ECO:0000313" key="13">
    <source>
        <dbReference type="Proteomes" id="UP000220005"/>
    </source>
</evidence>
<protein>
    <recommendedName>
        <fullName evidence="9">Glucose-1-phosphate adenylyltransferase</fullName>
        <ecNumber evidence="9">2.7.7.27</ecNumber>
    </recommendedName>
    <alternativeName>
        <fullName evidence="9">ADP-glucose pyrophosphorylase</fullName>
        <shortName evidence="9">ADPGlc PPase</shortName>
    </alternativeName>
    <alternativeName>
        <fullName evidence="9">ADP-glucose synthase</fullName>
    </alternativeName>
</protein>
<dbReference type="NCBIfam" id="TIGR02091">
    <property type="entry name" value="glgC"/>
    <property type="match status" value="1"/>
</dbReference>
<evidence type="ECO:0000256" key="4">
    <source>
        <dbReference type="ARBA" id="ARBA00022695"/>
    </source>
</evidence>
<dbReference type="Pfam" id="PF00483">
    <property type="entry name" value="NTP_transferase"/>
    <property type="match status" value="1"/>
</dbReference>
<dbReference type="Proteomes" id="UP000220005">
    <property type="component" value="Unassembled WGS sequence"/>
</dbReference>
<comment type="subunit">
    <text evidence="9">Homotetramer.</text>
</comment>
<dbReference type="SUPFAM" id="SSF53448">
    <property type="entry name" value="Nucleotide-diphospho-sugar transferases"/>
    <property type="match status" value="1"/>
</dbReference>
<organism evidence="12 13">
    <name type="scientific">Faecalibacterium prausnitzii</name>
    <dbReference type="NCBI Taxonomy" id="853"/>
    <lineage>
        <taxon>Bacteria</taxon>
        <taxon>Bacillati</taxon>
        <taxon>Bacillota</taxon>
        <taxon>Clostridia</taxon>
        <taxon>Eubacteriales</taxon>
        <taxon>Oscillospiraceae</taxon>
        <taxon>Faecalibacterium</taxon>
    </lineage>
</organism>
<dbReference type="InterPro" id="IPR005835">
    <property type="entry name" value="NTP_transferase_dom"/>
</dbReference>
<dbReference type="GO" id="GO:0005524">
    <property type="term" value="F:ATP binding"/>
    <property type="evidence" value="ECO:0007669"/>
    <property type="project" value="UniProtKB-KW"/>
</dbReference>
<evidence type="ECO:0000256" key="1">
    <source>
        <dbReference type="ARBA" id="ARBA00010443"/>
    </source>
</evidence>
<feature type="site" description="Could play a key role in the communication between the regulatory and the substrate sites" evidence="9">
    <location>
        <position position="59"/>
    </location>
</feature>
<dbReference type="OrthoDB" id="9801810at2"/>
<evidence type="ECO:0000256" key="5">
    <source>
        <dbReference type="ARBA" id="ARBA00022741"/>
    </source>
</evidence>
<dbReference type="Gene3D" id="2.160.10.10">
    <property type="entry name" value="Hexapeptide repeat proteins"/>
    <property type="match status" value="1"/>
</dbReference>
<feature type="site" description="Could play a key role in the communication between the regulatory and the substrate sites" evidence="9">
    <location>
        <position position="98"/>
    </location>
</feature>
<keyword evidence="7 9" id="KW-0320">Glycogen biosynthesis</keyword>
<dbReference type="PROSITE" id="PS00810">
    <property type="entry name" value="ADP_GLC_PYROPHOSPH_3"/>
    <property type="match status" value="1"/>
</dbReference>
<comment type="function">
    <text evidence="9">Involved in the biosynthesis of ADP-glucose, a building block required for the elongation reactions to produce glycogen. Catalyzes the reaction between ATP and alpha-D-glucose 1-phosphate (G1P) to produce pyrophosphate and ADP-Glc.</text>
</comment>
<dbReference type="PROSITE" id="PS00809">
    <property type="entry name" value="ADP_GLC_PYROPHOSPH_2"/>
    <property type="match status" value="1"/>
</dbReference>
<proteinExistence type="inferred from homology"/>
<dbReference type="EMBL" id="NMTY01000024">
    <property type="protein sequence ID" value="PDX80944.1"/>
    <property type="molecule type" value="Genomic_DNA"/>
</dbReference>
<dbReference type="InterPro" id="IPR029044">
    <property type="entry name" value="Nucleotide-diphossugar_trans"/>
</dbReference>
<accession>A0A173W6V8</accession>
<dbReference type="EC" id="2.7.7.27" evidence="9"/>
<dbReference type="GO" id="GO:0005978">
    <property type="term" value="P:glycogen biosynthetic process"/>
    <property type="evidence" value="ECO:0007669"/>
    <property type="project" value="UniProtKB-UniRule"/>
</dbReference>
<comment type="catalytic activity">
    <reaction evidence="9">
        <text>alpha-D-glucose 1-phosphate + ATP + H(+) = ADP-alpha-D-glucose + diphosphate</text>
        <dbReference type="Rhea" id="RHEA:12120"/>
        <dbReference type="ChEBI" id="CHEBI:15378"/>
        <dbReference type="ChEBI" id="CHEBI:30616"/>
        <dbReference type="ChEBI" id="CHEBI:33019"/>
        <dbReference type="ChEBI" id="CHEBI:57498"/>
        <dbReference type="ChEBI" id="CHEBI:58601"/>
        <dbReference type="EC" id="2.7.7.27"/>
    </reaction>
</comment>
<dbReference type="InterPro" id="IPR011004">
    <property type="entry name" value="Trimer_LpxA-like_sf"/>
</dbReference>
<dbReference type="PROSITE" id="PS00808">
    <property type="entry name" value="ADP_GLC_PYROPHOSPH_1"/>
    <property type="match status" value="1"/>
</dbReference>
<keyword evidence="2 9" id="KW-0321">Glycogen metabolism</keyword>
<dbReference type="PANTHER" id="PTHR43523">
    <property type="entry name" value="GLUCOSE-1-PHOSPHATE ADENYLYLTRANSFERASE-RELATED"/>
    <property type="match status" value="1"/>
</dbReference>
<evidence type="ECO:0000259" key="11">
    <source>
        <dbReference type="Pfam" id="PF24894"/>
    </source>
</evidence>
<keyword evidence="5 9" id="KW-0547">Nucleotide-binding</keyword>
<dbReference type="InterPro" id="IPR011831">
    <property type="entry name" value="ADP-Glc_PPase"/>
</dbReference>
<evidence type="ECO:0000256" key="3">
    <source>
        <dbReference type="ARBA" id="ARBA00022679"/>
    </source>
</evidence>
<dbReference type="UniPathway" id="UPA00164"/>
<sequence>MAKEIVAMILAGGRGSRLYALTQKTAKPAVGFGGKYRIVDFPLSNCVNSNIDTVGIATQYQPQKLNEYIGNGQPWDLDRLHGGVHTLPPYEQAKGTDWYKGTANAIYQNISFIDNYDPEYVIILSGDQICKQDYADFLRFHKEKGAEFSVAVMEVDWKEASRFGLMVADENDKITEFQEKPPVPKSNLASMGIYIFNWDVLKKYLEEDEADPNSKNDFGMNIIPALLRDGRKMYAYRFNGYWRDVGTIDSLWEANMEVLDPENSGIDIFDKAWKIYSRNPVLPAQKIGPRAVVQDSLITEGCQIYGRVKHSVLSAGVVVEEGATVEDAVLMDGVVVKAGAVVKRCILAEDVVVGAGAKIGGDGAIAHVGTGLTVGAGATVKEGAKVFDSVKEGEEVC</sequence>
<dbReference type="Pfam" id="PF24894">
    <property type="entry name" value="Hexapep_GlmU"/>
    <property type="match status" value="1"/>
</dbReference>
<keyword evidence="8 9" id="KW-0119">Carbohydrate metabolism</keyword>
<feature type="domain" description="Nucleotidyl transferase" evidence="10">
    <location>
        <begin position="7"/>
        <end position="259"/>
    </location>
</feature>
<name>A0A173W6V8_9FIRM</name>
<comment type="similarity">
    <text evidence="1 9">Belongs to the bacterial/plant glucose-1-phosphate adenylyltransferase family.</text>
</comment>
<feature type="binding site" evidence="9">
    <location>
        <position position="164"/>
    </location>
    <ligand>
        <name>alpha-D-glucose 1-phosphate</name>
        <dbReference type="ChEBI" id="CHEBI:58601"/>
    </ligand>
</feature>
<dbReference type="CDD" id="cd02508">
    <property type="entry name" value="ADP_Glucose_PP"/>
    <property type="match status" value="1"/>
</dbReference>
<dbReference type="InterPro" id="IPR005836">
    <property type="entry name" value="ADP_Glu_pyroP_CS"/>
</dbReference>
<comment type="pathway">
    <text evidence="9">Glycan biosynthesis; glycogen biosynthesis.</text>
</comment>
<evidence type="ECO:0000256" key="6">
    <source>
        <dbReference type="ARBA" id="ARBA00022840"/>
    </source>
</evidence>
<evidence type="ECO:0000256" key="9">
    <source>
        <dbReference type="HAMAP-Rule" id="MF_00624"/>
    </source>
</evidence>
<dbReference type="InterPro" id="IPR056818">
    <property type="entry name" value="GlmU/GlgC-like_hexapep"/>
</dbReference>
<evidence type="ECO:0000256" key="7">
    <source>
        <dbReference type="ARBA" id="ARBA00023056"/>
    </source>
</evidence>
<comment type="caution">
    <text evidence="12">The sequence shown here is derived from an EMBL/GenBank/DDBJ whole genome shotgun (WGS) entry which is preliminary data.</text>
</comment>
<dbReference type="GO" id="GO:0008878">
    <property type="term" value="F:glucose-1-phosphate adenylyltransferase activity"/>
    <property type="evidence" value="ECO:0007669"/>
    <property type="project" value="UniProtKB-UniRule"/>
</dbReference>
<evidence type="ECO:0000256" key="2">
    <source>
        <dbReference type="ARBA" id="ARBA00022600"/>
    </source>
</evidence>
<dbReference type="NCBIfam" id="NF003670">
    <property type="entry name" value="PRK05293.1"/>
    <property type="match status" value="1"/>
</dbReference>
<feature type="binding site" evidence="9">
    <location>
        <begin position="179"/>
        <end position="180"/>
    </location>
    <ligand>
        <name>alpha-D-glucose 1-phosphate</name>
        <dbReference type="ChEBI" id="CHEBI:58601"/>
    </ligand>
</feature>
<feature type="binding site" evidence="9">
    <location>
        <position position="190"/>
    </location>
    <ligand>
        <name>alpha-D-glucose 1-phosphate</name>
        <dbReference type="ChEBI" id="CHEBI:58601"/>
    </ligand>
</feature>
<keyword evidence="6 9" id="KW-0067">ATP-binding</keyword>
<evidence type="ECO:0000259" key="10">
    <source>
        <dbReference type="Pfam" id="PF00483"/>
    </source>
</evidence>
<feature type="domain" description="Glucose-1-phosphate adenylyltransferase/Bifunctional protein GlmU-like C-terminal hexapeptide" evidence="11">
    <location>
        <begin position="289"/>
        <end position="362"/>
    </location>
</feature>
<keyword evidence="4 9" id="KW-0548">Nucleotidyltransferase</keyword>
<dbReference type="AlphaFoldDB" id="A0A173W6V8"/>
<feature type="binding site" evidence="9">
    <location>
        <position position="99"/>
    </location>
    <ligand>
        <name>alpha-D-glucose 1-phosphate</name>
        <dbReference type="ChEBI" id="CHEBI:58601"/>
    </ligand>
</feature>
<dbReference type="Gene3D" id="3.90.550.10">
    <property type="entry name" value="Spore Coat Polysaccharide Biosynthesis Protein SpsA, Chain A"/>
    <property type="match status" value="1"/>
</dbReference>
<keyword evidence="3 9" id="KW-0808">Transferase</keyword>
<dbReference type="HAMAP" id="MF_00624">
    <property type="entry name" value="GlgC"/>
    <property type="match status" value="1"/>
</dbReference>
<reference evidence="12 13" key="1">
    <citation type="journal article" date="2017" name="Front. Microbiol.">
        <title>New Insights into the Diversity of the Genus Faecalibacterium.</title>
        <authorList>
            <person name="Benevides L."/>
            <person name="Burman S."/>
            <person name="Martin R."/>
            <person name="Robert V."/>
            <person name="Thomas M."/>
            <person name="Miquel S."/>
            <person name="Chain F."/>
            <person name="Sokol H."/>
            <person name="Bermudez-Humaran L.G."/>
            <person name="Morrison M."/>
            <person name="Langella P."/>
            <person name="Azevedo V.A."/>
            <person name="Chatel J.M."/>
            <person name="Soares S."/>
        </authorList>
    </citation>
    <scope>NUCLEOTIDE SEQUENCE [LARGE SCALE GENOMIC DNA]</scope>
    <source>
        <strain evidence="12 13">CNCM I 4575</strain>
    </source>
</reference>
<evidence type="ECO:0000313" key="12">
    <source>
        <dbReference type="EMBL" id="PDX80944.1"/>
    </source>
</evidence>